<comment type="caution">
    <text evidence="2">The sequence shown here is derived from an EMBL/GenBank/DDBJ whole genome shotgun (WGS) entry which is preliminary data.</text>
</comment>
<dbReference type="GO" id="GO:0016853">
    <property type="term" value="F:isomerase activity"/>
    <property type="evidence" value="ECO:0007669"/>
    <property type="project" value="UniProtKB-KW"/>
</dbReference>
<evidence type="ECO:0000259" key="1">
    <source>
        <dbReference type="Pfam" id="PF11716"/>
    </source>
</evidence>
<dbReference type="InterPro" id="IPR034660">
    <property type="entry name" value="DinB/YfiT-like"/>
</dbReference>
<evidence type="ECO:0000313" key="2">
    <source>
        <dbReference type="EMBL" id="MFD1201530.1"/>
    </source>
</evidence>
<dbReference type="SUPFAM" id="SSF109854">
    <property type="entry name" value="DinB/YfiT-like putative metalloenzymes"/>
    <property type="match status" value="1"/>
</dbReference>
<dbReference type="RefSeq" id="WP_343958052.1">
    <property type="nucleotide sequence ID" value="NZ_BAAAKZ010000002.1"/>
</dbReference>
<feature type="domain" description="Mycothiol-dependent maleylpyruvate isomerase metal-binding" evidence="1">
    <location>
        <begin position="11"/>
        <end position="146"/>
    </location>
</feature>
<sequence length="267" mass="28852">MELTQALAVLDDASEALDQTVSALPPRRWSRPTPARGWNIATQIGHLVWSDEVSLRALRRDPELEQFLARVAGSAVSGFVDRGARERAALPVLHLLHEWRAGRRALARAVLEADPGGRVNLLGQQVLPRTLVAARIVETWAHALDVYDALAMQAPSTAGVNVVARMGMRTREASFRARDIELPVAAVRVDLAAAHGERLEFGPADAPESVAGDAWSFAAVVTQRRNVADVKLDVAGDGAARWMRIAQAFGGVPTNGPAPGARLEWHR</sequence>
<dbReference type="Gene3D" id="1.20.120.450">
    <property type="entry name" value="dinb family like domain"/>
    <property type="match status" value="1"/>
</dbReference>
<keyword evidence="2" id="KW-0413">Isomerase</keyword>
<accession>A0ABW3TLR4</accession>
<evidence type="ECO:0000313" key="3">
    <source>
        <dbReference type="Proteomes" id="UP001597181"/>
    </source>
</evidence>
<dbReference type="Proteomes" id="UP001597181">
    <property type="component" value="Unassembled WGS sequence"/>
</dbReference>
<proteinExistence type="predicted"/>
<reference evidence="3" key="1">
    <citation type="journal article" date="2019" name="Int. J. Syst. Evol. Microbiol.">
        <title>The Global Catalogue of Microorganisms (GCM) 10K type strain sequencing project: providing services to taxonomists for standard genome sequencing and annotation.</title>
        <authorList>
            <consortium name="The Broad Institute Genomics Platform"/>
            <consortium name="The Broad Institute Genome Sequencing Center for Infectious Disease"/>
            <person name="Wu L."/>
            <person name="Ma J."/>
        </authorList>
    </citation>
    <scope>NUCLEOTIDE SEQUENCE [LARGE SCALE GENOMIC DNA]</scope>
    <source>
        <strain evidence="3">CCUG 50213</strain>
    </source>
</reference>
<dbReference type="InterPro" id="IPR017517">
    <property type="entry name" value="Maleyloyr_isom"/>
</dbReference>
<dbReference type="EMBL" id="JBHTLY010000002">
    <property type="protein sequence ID" value="MFD1201530.1"/>
    <property type="molecule type" value="Genomic_DNA"/>
</dbReference>
<dbReference type="InterPro" id="IPR024344">
    <property type="entry name" value="MDMPI_metal-binding"/>
</dbReference>
<dbReference type="Pfam" id="PF11716">
    <property type="entry name" value="MDMPI_N"/>
    <property type="match status" value="1"/>
</dbReference>
<gene>
    <name evidence="2" type="ORF">ACFQ3U_06455</name>
</gene>
<protein>
    <submittedName>
        <fullName evidence="2">Maleylpyruvate isomerase family mycothiol-dependent enzyme</fullName>
    </submittedName>
</protein>
<organism evidence="2 3">
    <name type="scientific">Leucobacter albus</name>
    <dbReference type="NCBI Taxonomy" id="272210"/>
    <lineage>
        <taxon>Bacteria</taxon>
        <taxon>Bacillati</taxon>
        <taxon>Actinomycetota</taxon>
        <taxon>Actinomycetes</taxon>
        <taxon>Micrococcales</taxon>
        <taxon>Microbacteriaceae</taxon>
        <taxon>Leucobacter</taxon>
    </lineage>
</organism>
<name>A0ABW3TLR4_9MICO</name>
<keyword evidence="3" id="KW-1185">Reference proteome</keyword>
<dbReference type="NCBIfam" id="TIGR03083">
    <property type="entry name" value="maleylpyruvate isomerase family mycothiol-dependent enzyme"/>
    <property type="match status" value="1"/>
</dbReference>